<name>A0AAD6WLI4_9ROSI</name>
<keyword evidence="1" id="KW-0732">Signal</keyword>
<gene>
    <name evidence="2" type="ORF">NC653_003767</name>
</gene>
<evidence type="ECO:0000313" key="3">
    <source>
        <dbReference type="Proteomes" id="UP001164929"/>
    </source>
</evidence>
<dbReference type="Proteomes" id="UP001164929">
    <property type="component" value="Chromosome 1"/>
</dbReference>
<feature type="chain" id="PRO_5042053471" description="Secreted protein" evidence="1">
    <location>
        <begin position="17"/>
        <end position="64"/>
    </location>
</feature>
<accession>A0AAD6WLI4</accession>
<reference evidence="2 3" key="1">
    <citation type="journal article" date="2023" name="Mol. Ecol. Resour.">
        <title>Chromosome-level genome assembly of a triploid poplar Populus alba 'Berolinensis'.</title>
        <authorList>
            <person name="Chen S."/>
            <person name="Yu Y."/>
            <person name="Wang X."/>
            <person name="Wang S."/>
            <person name="Zhang T."/>
            <person name="Zhou Y."/>
            <person name="He R."/>
            <person name="Meng N."/>
            <person name="Wang Y."/>
            <person name="Liu W."/>
            <person name="Liu Z."/>
            <person name="Liu J."/>
            <person name="Guo Q."/>
            <person name="Huang H."/>
            <person name="Sederoff R.R."/>
            <person name="Wang G."/>
            <person name="Qu G."/>
            <person name="Chen S."/>
        </authorList>
    </citation>
    <scope>NUCLEOTIDE SEQUENCE [LARGE SCALE GENOMIC DNA]</scope>
    <source>
        <strain evidence="2">SC-2020</strain>
    </source>
</reference>
<evidence type="ECO:0000256" key="1">
    <source>
        <dbReference type="SAM" id="SignalP"/>
    </source>
</evidence>
<keyword evidence="3" id="KW-1185">Reference proteome</keyword>
<feature type="signal peptide" evidence="1">
    <location>
        <begin position="1"/>
        <end position="16"/>
    </location>
</feature>
<organism evidence="2 3">
    <name type="scientific">Populus alba x Populus x berolinensis</name>
    <dbReference type="NCBI Taxonomy" id="444605"/>
    <lineage>
        <taxon>Eukaryota</taxon>
        <taxon>Viridiplantae</taxon>
        <taxon>Streptophyta</taxon>
        <taxon>Embryophyta</taxon>
        <taxon>Tracheophyta</taxon>
        <taxon>Spermatophyta</taxon>
        <taxon>Magnoliopsida</taxon>
        <taxon>eudicotyledons</taxon>
        <taxon>Gunneridae</taxon>
        <taxon>Pentapetalae</taxon>
        <taxon>rosids</taxon>
        <taxon>fabids</taxon>
        <taxon>Malpighiales</taxon>
        <taxon>Salicaceae</taxon>
        <taxon>Saliceae</taxon>
        <taxon>Populus</taxon>
    </lineage>
</organism>
<evidence type="ECO:0008006" key="4">
    <source>
        <dbReference type="Google" id="ProtNLM"/>
    </source>
</evidence>
<dbReference type="AlphaFoldDB" id="A0AAD6WLI4"/>
<comment type="caution">
    <text evidence="2">The sequence shown here is derived from an EMBL/GenBank/DDBJ whole genome shotgun (WGS) entry which is preliminary data.</text>
</comment>
<dbReference type="EMBL" id="JAQIZT010000001">
    <property type="protein sequence ID" value="KAJ7014259.1"/>
    <property type="molecule type" value="Genomic_DNA"/>
</dbReference>
<sequence length="64" mass="7479">MHFWVLFDFTFLLTSSFIFPGRRSGWGRGDSGNLKTICEDNLAVDPNLSLWFCWWVLESGFRDS</sequence>
<proteinExistence type="predicted"/>
<protein>
    <recommendedName>
        <fullName evidence="4">Secreted protein</fullName>
    </recommendedName>
</protein>
<evidence type="ECO:0000313" key="2">
    <source>
        <dbReference type="EMBL" id="KAJ7014259.1"/>
    </source>
</evidence>